<dbReference type="EMBL" id="LT963352">
    <property type="protein sequence ID" value="SOR78167.1"/>
    <property type="molecule type" value="Genomic_DNA"/>
</dbReference>
<feature type="region of interest" description="Disordered" evidence="1">
    <location>
        <begin position="1"/>
        <end position="35"/>
    </location>
</feature>
<dbReference type="RefSeq" id="WP_010039210.1">
    <property type="nucleotide sequence ID" value="NZ_LT962942.1"/>
</dbReference>
<organism evidence="2 3">
    <name type="scientific">Streptomyces chartreusis NRRL 3882</name>
    <dbReference type="NCBI Taxonomy" id="1079985"/>
    <lineage>
        <taxon>Bacteria</taxon>
        <taxon>Bacillati</taxon>
        <taxon>Actinomycetota</taxon>
        <taxon>Actinomycetes</taxon>
        <taxon>Kitasatosporales</taxon>
        <taxon>Streptomycetaceae</taxon>
        <taxon>Streptomyces</taxon>
    </lineage>
</organism>
<protein>
    <submittedName>
        <fullName evidence="2">Uncharacterized protein</fullName>
    </submittedName>
</protein>
<accession>A0A2N9B494</accession>
<feature type="compositionally biased region" description="Basic and acidic residues" evidence="1">
    <location>
        <begin position="1"/>
        <end position="28"/>
    </location>
</feature>
<proteinExistence type="predicted"/>
<name>A0A2N9B494_STRCX</name>
<evidence type="ECO:0000313" key="3">
    <source>
        <dbReference type="Proteomes" id="UP000235464"/>
    </source>
</evidence>
<keyword evidence="3" id="KW-1185">Reference proteome</keyword>
<evidence type="ECO:0000313" key="2">
    <source>
        <dbReference type="EMBL" id="SOR78167.1"/>
    </source>
</evidence>
<dbReference type="Proteomes" id="UP000235464">
    <property type="component" value="Chromosome I"/>
</dbReference>
<sequence>MRVADPSDEHRNGAPDVVHRLAQPDRHLPGAGRTQRRPRWFGDVALVLVVHAHDSIVLRVGGPDQGVRKHGDL</sequence>
<dbReference type="AlphaFoldDB" id="A0A2N9B494"/>
<gene>
    <name evidence="2" type="ORF">SCNRRL3882_1635</name>
</gene>
<dbReference type="OrthoDB" id="4343605at2"/>
<reference evidence="3" key="1">
    <citation type="submission" date="2017-11" db="EMBL/GenBank/DDBJ databases">
        <authorList>
            <person name="Wibberg D."/>
        </authorList>
    </citation>
    <scope>NUCLEOTIDE SEQUENCE [LARGE SCALE GENOMIC DNA]</scope>
</reference>
<evidence type="ECO:0000256" key="1">
    <source>
        <dbReference type="SAM" id="MobiDB-lite"/>
    </source>
</evidence>